<evidence type="ECO:0000313" key="9">
    <source>
        <dbReference type="Proteomes" id="UP000048926"/>
    </source>
</evidence>
<dbReference type="InterPro" id="IPR001054">
    <property type="entry name" value="A/G_cyclase"/>
</dbReference>
<dbReference type="InterPro" id="IPR036010">
    <property type="entry name" value="2Fe-2S_ferredoxin-like_sf"/>
</dbReference>
<feature type="transmembrane region" description="Helical" evidence="5">
    <location>
        <begin position="96"/>
        <end position="113"/>
    </location>
</feature>
<dbReference type="Pfam" id="PF00111">
    <property type="entry name" value="Fer2"/>
    <property type="match status" value="1"/>
</dbReference>
<evidence type="ECO:0000256" key="1">
    <source>
        <dbReference type="ARBA" id="ARBA00004651"/>
    </source>
</evidence>
<feature type="domain" description="Guanylate cyclase" evidence="6">
    <location>
        <begin position="396"/>
        <end position="532"/>
    </location>
</feature>
<dbReference type="PROSITE" id="PS50125">
    <property type="entry name" value="GUANYLATE_CYCLASE_2"/>
    <property type="match status" value="1"/>
</dbReference>
<dbReference type="InterPro" id="IPR034804">
    <property type="entry name" value="SQR/QFR_C/D"/>
</dbReference>
<dbReference type="Gene3D" id="3.10.20.30">
    <property type="match status" value="1"/>
</dbReference>
<feature type="transmembrane region" description="Helical" evidence="5">
    <location>
        <begin position="252"/>
        <end position="273"/>
    </location>
</feature>
<dbReference type="InterPro" id="IPR001041">
    <property type="entry name" value="2Fe-2S_ferredoxin-type"/>
</dbReference>
<feature type="transmembrane region" description="Helical" evidence="5">
    <location>
        <begin position="169"/>
        <end position="192"/>
    </location>
</feature>
<feature type="compositionally biased region" description="Low complexity" evidence="4">
    <location>
        <begin position="15"/>
        <end position="29"/>
    </location>
</feature>
<keyword evidence="2" id="KW-1003">Cell membrane</keyword>
<keyword evidence="9" id="KW-1185">Reference proteome</keyword>
<reference evidence="9" key="1">
    <citation type="submission" date="2015-07" db="EMBL/GenBank/DDBJ databases">
        <authorList>
            <person name="Rodrigo-Torres Lidia"/>
            <person name="Arahal R.David."/>
        </authorList>
    </citation>
    <scope>NUCLEOTIDE SEQUENCE [LARGE SCALE GENOMIC DNA]</scope>
    <source>
        <strain evidence="9">CECT 4801</strain>
    </source>
</reference>
<feature type="transmembrane region" description="Helical" evidence="5">
    <location>
        <begin position="204"/>
        <end position="221"/>
    </location>
</feature>
<dbReference type="CDD" id="cd00207">
    <property type="entry name" value="fer2"/>
    <property type="match status" value="1"/>
</dbReference>
<dbReference type="EC" id="4.6.1.1" evidence="8"/>
<keyword evidence="5" id="KW-0812">Transmembrane</keyword>
<dbReference type="RefSeq" id="WP_055660413.1">
    <property type="nucleotide sequence ID" value="NZ_CXST01000003.1"/>
</dbReference>
<dbReference type="SUPFAM" id="SSF81343">
    <property type="entry name" value="Fumarate reductase respiratory complex transmembrane subunits"/>
    <property type="match status" value="1"/>
</dbReference>
<comment type="subcellular location">
    <subcellularLocation>
        <location evidence="1">Cell membrane</location>
        <topology evidence="1">Multi-pass membrane protein</topology>
    </subcellularLocation>
</comment>
<evidence type="ECO:0000256" key="3">
    <source>
        <dbReference type="ARBA" id="ARBA00023136"/>
    </source>
</evidence>
<dbReference type="InterPro" id="IPR050697">
    <property type="entry name" value="Adenylyl/Guanylyl_Cyclase_3/4"/>
</dbReference>
<dbReference type="InterPro" id="IPR029787">
    <property type="entry name" value="Nucleotide_cyclase"/>
</dbReference>
<dbReference type="OrthoDB" id="341967at2"/>
<dbReference type="Pfam" id="PF00211">
    <property type="entry name" value="Guanylate_cyc"/>
    <property type="match status" value="1"/>
</dbReference>
<dbReference type="PROSITE" id="PS51085">
    <property type="entry name" value="2FE2S_FER_2"/>
    <property type="match status" value="1"/>
</dbReference>
<dbReference type="GO" id="GO:0006171">
    <property type="term" value="P:cAMP biosynthetic process"/>
    <property type="evidence" value="ECO:0007669"/>
    <property type="project" value="TreeGrafter"/>
</dbReference>
<dbReference type="GO" id="GO:0035556">
    <property type="term" value="P:intracellular signal transduction"/>
    <property type="evidence" value="ECO:0007669"/>
    <property type="project" value="InterPro"/>
</dbReference>
<evidence type="ECO:0000256" key="4">
    <source>
        <dbReference type="SAM" id="MobiDB-lite"/>
    </source>
</evidence>
<keyword evidence="8" id="KW-0456">Lyase</keyword>
<dbReference type="Gene3D" id="3.30.70.1230">
    <property type="entry name" value="Nucleotide cyclase"/>
    <property type="match status" value="1"/>
</dbReference>
<evidence type="ECO:0000256" key="5">
    <source>
        <dbReference type="SAM" id="Phobius"/>
    </source>
</evidence>
<feature type="transmembrane region" description="Helical" evidence="5">
    <location>
        <begin position="125"/>
        <end position="149"/>
    </location>
</feature>
<dbReference type="Proteomes" id="UP000048926">
    <property type="component" value="Unassembled WGS sequence"/>
</dbReference>
<dbReference type="InterPro" id="IPR012675">
    <property type="entry name" value="Beta-grasp_dom_sf"/>
</dbReference>
<evidence type="ECO:0000256" key="2">
    <source>
        <dbReference type="ARBA" id="ARBA00022475"/>
    </source>
</evidence>
<keyword evidence="5" id="KW-1133">Transmembrane helix</keyword>
<dbReference type="GO" id="GO:0005886">
    <property type="term" value="C:plasma membrane"/>
    <property type="evidence" value="ECO:0007669"/>
    <property type="project" value="UniProtKB-SubCell"/>
</dbReference>
<keyword evidence="3 5" id="KW-0472">Membrane</keyword>
<dbReference type="SMART" id="SM00044">
    <property type="entry name" value="CYCc"/>
    <property type="match status" value="1"/>
</dbReference>
<organism evidence="8 9">
    <name type="scientific">Roseibium aggregatum</name>
    <dbReference type="NCBI Taxonomy" id="187304"/>
    <lineage>
        <taxon>Bacteria</taxon>
        <taxon>Pseudomonadati</taxon>
        <taxon>Pseudomonadota</taxon>
        <taxon>Alphaproteobacteria</taxon>
        <taxon>Hyphomicrobiales</taxon>
        <taxon>Stappiaceae</taxon>
        <taxon>Roseibium</taxon>
    </lineage>
</organism>
<dbReference type="GO" id="GO:0051536">
    <property type="term" value="F:iron-sulfur cluster binding"/>
    <property type="evidence" value="ECO:0007669"/>
    <property type="project" value="InterPro"/>
</dbReference>
<dbReference type="PANTHER" id="PTHR43081:SF17">
    <property type="entry name" value="BLL5647 PROTEIN"/>
    <property type="match status" value="1"/>
</dbReference>
<proteinExistence type="predicted"/>
<evidence type="ECO:0000259" key="6">
    <source>
        <dbReference type="PROSITE" id="PS50125"/>
    </source>
</evidence>
<protein>
    <submittedName>
        <fullName evidence="8">Adenylate cyclase 1</fullName>
        <ecNumber evidence="8">4.6.1.1</ecNumber>
    </submittedName>
</protein>
<dbReference type="STRING" id="187304.B0E33_11600"/>
<feature type="transmembrane region" description="Helical" evidence="5">
    <location>
        <begin position="54"/>
        <end position="76"/>
    </location>
</feature>
<evidence type="ECO:0000313" key="8">
    <source>
        <dbReference type="EMBL" id="CTQ46599.1"/>
    </source>
</evidence>
<dbReference type="EMBL" id="CXST01000003">
    <property type="protein sequence ID" value="CTQ46599.1"/>
    <property type="molecule type" value="Genomic_DNA"/>
</dbReference>
<dbReference type="GO" id="GO:0004016">
    <property type="term" value="F:adenylate cyclase activity"/>
    <property type="evidence" value="ECO:0007669"/>
    <property type="project" value="UniProtKB-EC"/>
</dbReference>
<feature type="domain" description="2Fe-2S ferredoxin-type" evidence="7">
    <location>
        <begin position="278"/>
        <end position="373"/>
    </location>
</feature>
<dbReference type="SUPFAM" id="SSF54292">
    <property type="entry name" value="2Fe-2S ferredoxin-like"/>
    <property type="match status" value="1"/>
</dbReference>
<gene>
    <name evidence="8" type="primary">cyaA_10</name>
    <name evidence="8" type="ORF">LAL4801_05058</name>
</gene>
<evidence type="ECO:0000259" key="7">
    <source>
        <dbReference type="PROSITE" id="PS51085"/>
    </source>
</evidence>
<name>A0A0M6YAZ7_9HYPH</name>
<feature type="region of interest" description="Disordered" evidence="4">
    <location>
        <begin position="1"/>
        <end position="36"/>
    </location>
</feature>
<dbReference type="CDD" id="cd07302">
    <property type="entry name" value="CHD"/>
    <property type="match status" value="1"/>
</dbReference>
<dbReference type="PANTHER" id="PTHR43081">
    <property type="entry name" value="ADENYLATE CYCLASE, TERMINAL-DIFFERENTIATION SPECIFIC-RELATED"/>
    <property type="match status" value="1"/>
</dbReference>
<dbReference type="SUPFAM" id="SSF55073">
    <property type="entry name" value="Nucleotide cyclase"/>
    <property type="match status" value="1"/>
</dbReference>
<sequence length="592" mass="64504">MQEEAPGTSRPNRPATAAKSSEKSASAAKPGKKSDSVMVAGGNWRQRLRLWSGLILFTFCLSHFSNHALGIISFQAMDQASVWHYWVWRSPLGETVLILAALTHVLLALWRTSKRRTLKMSRWELLQLALGLYIPWLLIPHVTTTMGVAKEFGFLPLYEQMLTLLWPNAAVNQSILLLMVWTHAMIGLHFFLRLYPVYQKLKPLAAGFAFAMPVLAIWGWIEGARRLALSRDVTLRITPDQQLWASEVVVQFRAVVFGLIAVSLLAILIRYLLSLKARSLTVVYPGGLTVKAQPGATLLEISRMNDIPIASVCGGRARCSTCRVKILEGGETLPKPSVAEAAVLTRIGAGSDIRLACQARPESNVEVQPLVPVKASAIIGEHLKDAYYWGVEQDVVVMFVDLRNFTGITESQLAYDVVYLLNSYLDQASAAIREEGGYVDKFIGDGIMAIFGMDSNAETGARQALAACRRIEKVMKSLDKEKGPQFRDPIRLGIGLHLGPAILGRIGAAGTAGKRGGLTALGDVVNTASRLETENKNHGSFMVVSKAVVDAAGARIDGAEEAEIKVRGKEIPLQILAVKSLDGLHLADAVPA</sequence>
<dbReference type="AlphaFoldDB" id="A0A0M6YAZ7"/>
<accession>A0A0M6YAZ7</accession>